<name>A0A8T9BQ68_9HELO</name>
<feature type="region of interest" description="Disordered" evidence="6">
    <location>
        <begin position="1"/>
        <end position="50"/>
    </location>
</feature>
<dbReference type="InterPro" id="IPR011701">
    <property type="entry name" value="MFS"/>
</dbReference>
<dbReference type="Pfam" id="PF07690">
    <property type="entry name" value="MFS_1"/>
    <property type="match status" value="1"/>
</dbReference>
<proteinExistence type="predicted"/>
<evidence type="ECO:0000256" key="4">
    <source>
        <dbReference type="ARBA" id="ARBA00022989"/>
    </source>
</evidence>
<evidence type="ECO:0000256" key="1">
    <source>
        <dbReference type="ARBA" id="ARBA00004141"/>
    </source>
</evidence>
<evidence type="ECO:0000313" key="10">
    <source>
        <dbReference type="Proteomes" id="UP000469559"/>
    </source>
</evidence>
<dbReference type="Proteomes" id="UP000469559">
    <property type="component" value="Unassembled WGS sequence"/>
</dbReference>
<dbReference type="PROSITE" id="PS50850">
    <property type="entry name" value="MFS"/>
    <property type="match status" value="1"/>
</dbReference>
<evidence type="ECO:0000256" key="3">
    <source>
        <dbReference type="ARBA" id="ARBA00022692"/>
    </source>
</evidence>
<feature type="transmembrane region" description="Helical" evidence="7">
    <location>
        <begin position="128"/>
        <end position="146"/>
    </location>
</feature>
<feature type="transmembrane region" description="Helical" evidence="7">
    <location>
        <begin position="486"/>
        <end position="511"/>
    </location>
</feature>
<dbReference type="PANTHER" id="PTHR23502:SF51">
    <property type="entry name" value="QUINIDINE RESISTANCE PROTEIN 1-RELATED"/>
    <property type="match status" value="1"/>
</dbReference>
<dbReference type="InterPro" id="IPR020846">
    <property type="entry name" value="MFS_dom"/>
</dbReference>
<keyword evidence="3 7" id="KW-0812">Transmembrane</keyword>
<evidence type="ECO:0000256" key="7">
    <source>
        <dbReference type="SAM" id="Phobius"/>
    </source>
</evidence>
<keyword evidence="10" id="KW-1185">Reference proteome</keyword>
<feature type="transmembrane region" description="Helical" evidence="7">
    <location>
        <begin position="425"/>
        <end position="451"/>
    </location>
</feature>
<comment type="caution">
    <text evidence="9">The sequence shown here is derived from an EMBL/GenBank/DDBJ whole genome shotgun (WGS) entry which is preliminary data.</text>
</comment>
<dbReference type="Gene3D" id="1.20.1250.20">
    <property type="entry name" value="MFS general substrate transporter like domains"/>
    <property type="match status" value="1"/>
</dbReference>
<gene>
    <name evidence="9" type="primary">ITP1_2</name>
    <name evidence="9" type="ORF">LARI1_G001830</name>
</gene>
<keyword evidence="4 7" id="KW-1133">Transmembrane helix</keyword>
<evidence type="ECO:0000256" key="2">
    <source>
        <dbReference type="ARBA" id="ARBA00022448"/>
    </source>
</evidence>
<accession>A0A8T9BQ68</accession>
<keyword evidence="5 7" id="KW-0472">Membrane</keyword>
<evidence type="ECO:0000259" key="8">
    <source>
        <dbReference type="PROSITE" id="PS50850"/>
    </source>
</evidence>
<reference evidence="9 10" key="1">
    <citation type="submission" date="2018-05" db="EMBL/GenBank/DDBJ databases">
        <title>Whole genome sequencing for identification of molecular markers to develop diagnostic detection tools for the regulated plant pathogen Lachnellula willkommii.</title>
        <authorList>
            <person name="Giroux E."/>
            <person name="Bilodeau G."/>
        </authorList>
    </citation>
    <scope>NUCLEOTIDE SEQUENCE [LARGE SCALE GENOMIC DNA]</scope>
    <source>
        <strain evidence="9 10">CBS 203.66</strain>
    </source>
</reference>
<dbReference type="AlphaFoldDB" id="A0A8T9BQ68"/>
<feature type="transmembrane region" description="Helical" evidence="7">
    <location>
        <begin position="396"/>
        <end position="413"/>
    </location>
</feature>
<sequence>MAEQDEVELGKDPDPADASMPSNDAPQPAVGEEEKRKKDEEEKRRKDEDEDYSIWTVPQKRAILLSGSLLGWFSPMTASIYYPATAQIAGDLGVSVSKINLTVTTYLIIQGLAPMMIAGFSDKAGRRPAYIICFTIYMIANLALALQDNYVALLVLRMLQSAGSSGTVALAQGLVGDCVLSAERGKYVAYASVGSILGPSVSPILGGVIAKYAGWHWIFWFLLILSGAAFIPMLLFLPETCRNLVGNGSYPPPPLSKNLTSHILHRNRQFPIDEEKWSALRQNYRLVVPSPLPTLRILFDPFAAPILLACGLSLACYYAVCSGIAPFFADNYSFDSLQASLVFIPIGVGGLVATLTTGKAVDWNYARHARRLGFPVRKNKVTDHSEFPLELARMQVSLPLLLLGSASIIAYGWTMQARVSLAGPIVLLFFVGYGVQGGFQVLNVLMVDLYAGQAATATAANNLARCLLGAASSAAIIPMSDAVGRGWAYTILALLFMLSCIGPAVSMRYGIEWRRRKREREMLRKAQA</sequence>
<feature type="domain" description="Major facilitator superfamily (MFS) profile" evidence="8">
    <location>
        <begin position="63"/>
        <end position="514"/>
    </location>
</feature>
<feature type="compositionally biased region" description="Basic and acidic residues" evidence="6">
    <location>
        <begin position="32"/>
        <end position="47"/>
    </location>
</feature>
<dbReference type="PANTHER" id="PTHR23502">
    <property type="entry name" value="MAJOR FACILITATOR SUPERFAMILY"/>
    <property type="match status" value="1"/>
</dbReference>
<evidence type="ECO:0000313" key="9">
    <source>
        <dbReference type="EMBL" id="TVY20469.1"/>
    </source>
</evidence>
<comment type="subcellular location">
    <subcellularLocation>
        <location evidence="1">Membrane</location>
        <topology evidence="1">Multi-pass membrane protein</topology>
    </subcellularLocation>
</comment>
<evidence type="ECO:0000256" key="5">
    <source>
        <dbReference type="ARBA" id="ARBA00023136"/>
    </source>
</evidence>
<dbReference type="GO" id="GO:0005886">
    <property type="term" value="C:plasma membrane"/>
    <property type="evidence" value="ECO:0007669"/>
    <property type="project" value="TreeGrafter"/>
</dbReference>
<dbReference type="SUPFAM" id="SSF103473">
    <property type="entry name" value="MFS general substrate transporter"/>
    <property type="match status" value="1"/>
</dbReference>
<evidence type="ECO:0000256" key="6">
    <source>
        <dbReference type="SAM" id="MobiDB-lite"/>
    </source>
</evidence>
<feature type="transmembrane region" description="Helical" evidence="7">
    <location>
        <begin position="306"/>
        <end position="329"/>
    </location>
</feature>
<protein>
    <submittedName>
        <fullName evidence="9">Itaconate transport protein</fullName>
    </submittedName>
</protein>
<feature type="transmembrane region" description="Helical" evidence="7">
    <location>
        <begin position="62"/>
        <end position="83"/>
    </location>
</feature>
<organism evidence="9 10">
    <name type="scientific">Lachnellula arida</name>
    <dbReference type="NCBI Taxonomy" id="1316785"/>
    <lineage>
        <taxon>Eukaryota</taxon>
        <taxon>Fungi</taxon>
        <taxon>Dikarya</taxon>
        <taxon>Ascomycota</taxon>
        <taxon>Pezizomycotina</taxon>
        <taxon>Leotiomycetes</taxon>
        <taxon>Helotiales</taxon>
        <taxon>Lachnaceae</taxon>
        <taxon>Lachnellula</taxon>
    </lineage>
</organism>
<feature type="transmembrane region" description="Helical" evidence="7">
    <location>
        <begin position="341"/>
        <end position="361"/>
    </location>
</feature>
<feature type="transmembrane region" description="Helical" evidence="7">
    <location>
        <begin position="103"/>
        <end position="121"/>
    </location>
</feature>
<dbReference type="OrthoDB" id="440553at2759"/>
<feature type="transmembrane region" description="Helical" evidence="7">
    <location>
        <begin position="215"/>
        <end position="237"/>
    </location>
</feature>
<dbReference type="FunFam" id="1.20.1720.10:FF:000009">
    <property type="entry name" value="MFS multidrug transporter"/>
    <property type="match status" value="1"/>
</dbReference>
<dbReference type="InterPro" id="IPR036259">
    <property type="entry name" value="MFS_trans_sf"/>
</dbReference>
<feature type="transmembrane region" description="Helical" evidence="7">
    <location>
        <begin position="187"/>
        <end position="209"/>
    </location>
</feature>
<dbReference type="GO" id="GO:0022857">
    <property type="term" value="F:transmembrane transporter activity"/>
    <property type="evidence" value="ECO:0007669"/>
    <property type="project" value="InterPro"/>
</dbReference>
<dbReference type="EMBL" id="QGMF01000054">
    <property type="protein sequence ID" value="TVY20469.1"/>
    <property type="molecule type" value="Genomic_DNA"/>
</dbReference>
<keyword evidence="2" id="KW-0813">Transport</keyword>